<keyword evidence="2" id="KW-0812">Transmembrane</keyword>
<keyword evidence="5" id="KW-1185">Reference proteome</keyword>
<feature type="transmembrane region" description="Helical" evidence="2">
    <location>
        <begin position="346"/>
        <end position="363"/>
    </location>
</feature>
<comment type="caution">
    <text evidence="4">The sequence shown here is derived from an EMBL/GenBank/DDBJ whole genome shotgun (WGS) entry which is preliminary data.</text>
</comment>
<feature type="region of interest" description="Disordered" evidence="1">
    <location>
        <begin position="160"/>
        <end position="192"/>
    </location>
</feature>
<gene>
    <name evidence="4" type="ORF">SDJN03_00043</name>
</gene>
<feature type="domain" description="GBF-interacting protein 1 N-terminal" evidence="3">
    <location>
        <begin position="24"/>
        <end position="49"/>
    </location>
</feature>
<name>A0AAV6P6C0_9ROSI</name>
<evidence type="ECO:0000313" key="5">
    <source>
        <dbReference type="Proteomes" id="UP000685013"/>
    </source>
</evidence>
<sequence length="456" mass="50228">MVSGLRIEGGTQILPASRPENHPTIKEIVGDHSDADIYTTLKETNMCSQRANTDAEGFAQPRSETIVSTVASDHRPVFWSSCLNAENIGRYYRFPWYARKGHSEGCEKRGQSARSSIPDTNYIVKSRLIHEQSFCCVAASKWCWRCLVYILLPQIRVHVPSPDSRSSALPSITRSGNLSPARKLSNSNPGVIRNNPSEILKSLCDEPESLPSEAAVMFKINAVARVCCQHWQAVRGPEELSVESSTRVDTNNLSERVAFVERSLDDVLLAAGQQTELQSADIKENLLSFPGDSPPKYVMQRLRHCVLISTGLADDIPYFRGGGGWSGAPTVDETVRVQGLRVCKRLSIVVYIIVLLSVFINFGRPSVLRLFRLAVRQGLETSIIPAGFAMKGSWCEFGTVQNGLEDSSRNQVQRGQPLCSDMHQISRIVPANLHSLPLLEIIITWGPGMGGNVGVA</sequence>
<evidence type="ECO:0000313" key="4">
    <source>
        <dbReference type="EMBL" id="KAG6606701.1"/>
    </source>
</evidence>
<evidence type="ECO:0000256" key="1">
    <source>
        <dbReference type="SAM" id="MobiDB-lite"/>
    </source>
</evidence>
<evidence type="ECO:0000256" key="2">
    <source>
        <dbReference type="SAM" id="Phobius"/>
    </source>
</evidence>
<keyword evidence="2" id="KW-1133">Transmembrane helix</keyword>
<dbReference type="Proteomes" id="UP000685013">
    <property type="component" value="Chromosome 1"/>
</dbReference>
<dbReference type="InterPro" id="IPR009719">
    <property type="entry name" value="GIP1_N"/>
</dbReference>
<proteinExistence type="predicted"/>
<feature type="region of interest" description="Disordered" evidence="1">
    <location>
        <begin position="1"/>
        <end position="22"/>
    </location>
</feature>
<dbReference type="EMBL" id="JAGKQH010000001">
    <property type="protein sequence ID" value="KAG6606701.1"/>
    <property type="molecule type" value="Genomic_DNA"/>
</dbReference>
<evidence type="ECO:0000259" key="3">
    <source>
        <dbReference type="Pfam" id="PF06972"/>
    </source>
</evidence>
<protein>
    <recommendedName>
        <fullName evidence="3">GBF-interacting protein 1 N-terminal domain-containing protein</fullName>
    </recommendedName>
</protein>
<reference evidence="4 5" key="1">
    <citation type="journal article" date="2021" name="Hortic Res">
        <title>The domestication of Cucurbita argyrosperma as revealed by the genome of its wild relative.</title>
        <authorList>
            <person name="Barrera-Redondo J."/>
            <person name="Sanchez-de la Vega G."/>
            <person name="Aguirre-Liguori J.A."/>
            <person name="Castellanos-Morales G."/>
            <person name="Gutierrez-Guerrero Y.T."/>
            <person name="Aguirre-Dugua X."/>
            <person name="Aguirre-Planter E."/>
            <person name="Tenaillon M.I."/>
            <person name="Lira-Saade R."/>
            <person name="Eguiarte L.E."/>
        </authorList>
    </citation>
    <scope>NUCLEOTIDE SEQUENCE [LARGE SCALE GENOMIC DNA]</scope>
    <source>
        <strain evidence="4">JBR-2021</strain>
    </source>
</reference>
<dbReference type="AlphaFoldDB" id="A0AAV6P6C0"/>
<dbReference type="Pfam" id="PF06972">
    <property type="entry name" value="GIP1_N"/>
    <property type="match status" value="1"/>
</dbReference>
<feature type="non-terminal residue" evidence="4">
    <location>
        <position position="1"/>
    </location>
</feature>
<keyword evidence="2" id="KW-0472">Membrane</keyword>
<feature type="compositionally biased region" description="Polar residues" evidence="1">
    <location>
        <begin position="163"/>
        <end position="192"/>
    </location>
</feature>
<organism evidence="4 5">
    <name type="scientific">Cucurbita argyrosperma subsp. sororia</name>
    <dbReference type="NCBI Taxonomy" id="37648"/>
    <lineage>
        <taxon>Eukaryota</taxon>
        <taxon>Viridiplantae</taxon>
        <taxon>Streptophyta</taxon>
        <taxon>Embryophyta</taxon>
        <taxon>Tracheophyta</taxon>
        <taxon>Spermatophyta</taxon>
        <taxon>Magnoliopsida</taxon>
        <taxon>eudicotyledons</taxon>
        <taxon>Gunneridae</taxon>
        <taxon>Pentapetalae</taxon>
        <taxon>rosids</taxon>
        <taxon>fabids</taxon>
        <taxon>Cucurbitales</taxon>
        <taxon>Cucurbitaceae</taxon>
        <taxon>Cucurbiteae</taxon>
        <taxon>Cucurbita</taxon>
    </lineage>
</organism>
<accession>A0AAV6P6C0</accession>